<dbReference type="EMBL" id="JACRTG010000034">
    <property type="protein sequence ID" value="MBC8589384.1"/>
    <property type="molecule type" value="Genomic_DNA"/>
</dbReference>
<organism evidence="1 2">
    <name type="scientific">Paratissierella segnis</name>
    <dbReference type="NCBI Taxonomy" id="2763679"/>
    <lineage>
        <taxon>Bacteria</taxon>
        <taxon>Bacillati</taxon>
        <taxon>Bacillota</taxon>
        <taxon>Tissierellia</taxon>
        <taxon>Tissierellales</taxon>
        <taxon>Tissierellaceae</taxon>
        <taxon>Paratissierella</taxon>
    </lineage>
</organism>
<protein>
    <submittedName>
        <fullName evidence="1">Uncharacterized protein</fullName>
    </submittedName>
</protein>
<proteinExistence type="predicted"/>
<comment type="caution">
    <text evidence="1">The sequence shown here is derived from an EMBL/GenBank/DDBJ whole genome shotgun (WGS) entry which is preliminary data.</text>
</comment>
<sequence>MEFKSIFFIGIIEENEMRSIFNLSEELFLLSNYKIIYKNKTHDVMGVTNGNIVFVIFDFIRDNIKKLNFSNFYFDIVIHSLSNSNDNLLCNDVFKSCKICILNSDDENWIQFIKGLDNPIVITYGFNSKSTLTISSHNINQQIEANLYLQREITPLSGERLEPFEFSLVALSNDKEHIYPILAASALNLLLGDGILSKKPYAIVKLKAISWE</sequence>
<keyword evidence="2" id="KW-1185">Reference proteome</keyword>
<dbReference type="AlphaFoldDB" id="A0A926EZS9"/>
<dbReference type="RefSeq" id="WP_262430853.1">
    <property type="nucleotide sequence ID" value="NZ_JACRTG010000034.1"/>
</dbReference>
<gene>
    <name evidence="1" type="ORF">H8707_14305</name>
</gene>
<dbReference type="Proteomes" id="UP000601171">
    <property type="component" value="Unassembled WGS sequence"/>
</dbReference>
<evidence type="ECO:0000313" key="2">
    <source>
        <dbReference type="Proteomes" id="UP000601171"/>
    </source>
</evidence>
<reference evidence="1" key="1">
    <citation type="submission" date="2020-08" db="EMBL/GenBank/DDBJ databases">
        <title>Genome public.</title>
        <authorList>
            <person name="Liu C."/>
            <person name="Sun Q."/>
        </authorList>
    </citation>
    <scope>NUCLEOTIDE SEQUENCE</scope>
    <source>
        <strain evidence="1">BX21</strain>
    </source>
</reference>
<name>A0A926EZS9_9FIRM</name>
<evidence type="ECO:0000313" key="1">
    <source>
        <dbReference type="EMBL" id="MBC8589384.1"/>
    </source>
</evidence>
<accession>A0A926EZS9</accession>